<feature type="domain" description="Peptidase M28" evidence="16">
    <location>
        <begin position="230"/>
        <end position="445"/>
    </location>
</feature>
<evidence type="ECO:0000256" key="7">
    <source>
        <dbReference type="ARBA" id="ARBA00022670"/>
    </source>
</evidence>
<dbReference type="PANTHER" id="PTHR12147">
    <property type="entry name" value="METALLOPEPTIDASE M28 FAMILY MEMBER"/>
    <property type="match status" value="1"/>
</dbReference>
<feature type="domain" description="PA" evidence="15">
    <location>
        <begin position="613"/>
        <end position="705"/>
    </location>
</feature>
<evidence type="ECO:0000313" key="17">
    <source>
        <dbReference type="EMBL" id="KZL74003.1"/>
    </source>
</evidence>
<dbReference type="FunFam" id="3.40.630.10:FF:000054">
    <property type="entry name" value="Peptide hydrolase"/>
    <property type="match status" value="1"/>
</dbReference>
<feature type="signal peptide" evidence="14">
    <location>
        <begin position="1"/>
        <end position="16"/>
    </location>
</feature>
<evidence type="ECO:0000259" key="15">
    <source>
        <dbReference type="Pfam" id="PF02225"/>
    </source>
</evidence>
<evidence type="ECO:0000256" key="12">
    <source>
        <dbReference type="ARBA" id="ARBA00023049"/>
    </source>
</evidence>
<evidence type="ECO:0000256" key="6">
    <source>
        <dbReference type="ARBA" id="ARBA00022525"/>
    </source>
</evidence>
<dbReference type="CDD" id="cd04816">
    <property type="entry name" value="PA_SaNapH_like"/>
    <property type="match status" value="1"/>
</dbReference>
<evidence type="ECO:0000256" key="4">
    <source>
        <dbReference type="ARBA" id="ARBA00011245"/>
    </source>
</evidence>
<dbReference type="AlphaFoldDB" id="A0A166UZS4"/>
<dbReference type="Gene3D" id="3.50.30.30">
    <property type="match status" value="2"/>
</dbReference>
<organism evidence="17 18">
    <name type="scientific">Colletotrichum tofieldiae</name>
    <dbReference type="NCBI Taxonomy" id="708197"/>
    <lineage>
        <taxon>Eukaryota</taxon>
        <taxon>Fungi</taxon>
        <taxon>Dikarya</taxon>
        <taxon>Ascomycota</taxon>
        <taxon>Pezizomycotina</taxon>
        <taxon>Sordariomycetes</taxon>
        <taxon>Hypocreomycetidae</taxon>
        <taxon>Glomerellales</taxon>
        <taxon>Glomerellaceae</taxon>
        <taxon>Colletotrichum</taxon>
        <taxon>Colletotrichum spaethianum species complex</taxon>
    </lineage>
</organism>
<dbReference type="CDD" id="cd03876">
    <property type="entry name" value="M28_SGAP_like"/>
    <property type="match status" value="1"/>
</dbReference>
<comment type="similarity">
    <text evidence="3">Belongs to the peptidase M28 family. M28A subfamily.</text>
</comment>
<dbReference type="Pfam" id="PF02225">
    <property type="entry name" value="PA"/>
    <property type="match status" value="2"/>
</dbReference>
<keyword evidence="5" id="KW-0031">Aminopeptidase</keyword>
<evidence type="ECO:0000256" key="14">
    <source>
        <dbReference type="RuleBase" id="RU361240"/>
    </source>
</evidence>
<protein>
    <recommendedName>
        <fullName evidence="14">Peptide hydrolase</fullName>
        <ecNumber evidence="14">3.4.-.-</ecNumber>
    </recommendedName>
</protein>
<proteinExistence type="inferred from homology"/>
<keyword evidence="10 14" id="KW-0378">Hydrolase</keyword>
<gene>
    <name evidence="17" type="ORF">CT0861_13137</name>
</gene>
<dbReference type="InterPro" id="IPR045175">
    <property type="entry name" value="M28_fam"/>
</dbReference>
<dbReference type="GO" id="GO:0008235">
    <property type="term" value="F:metalloexopeptidase activity"/>
    <property type="evidence" value="ECO:0007669"/>
    <property type="project" value="InterPro"/>
</dbReference>
<dbReference type="Pfam" id="PF04389">
    <property type="entry name" value="Peptidase_M28"/>
    <property type="match status" value="2"/>
</dbReference>
<feature type="chain" id="PRO_5007749005" description="Peptide hydrolase" evidence="14">
    <location>
        <begin position="17"/>
        <end position="980"/>
    </location>
</feature>
<dbReference type="Gene3D" id="3.40.630.10">
    <property type="entry name" value="Zn peptidases"/>
    <property type="match status" value="2"/>
</dbReference>
<dbReference type="GO" id="GO:0006508">
    <property type="term" value="P:proteolysis"/>
    <property type="evidence" value="ECO:0007669"/>
    <property type="project" value="UniProtKB-KW"/>
</dbReference>
<dbReference type="InterPro" id="IPR003137">
    <property type="entry name" value="PA_domain"/>
</dbReference>
<keyword evidence="8 14" id="KW-0479">Metal-binding</keyword>
<keyword evidence="13" id="KW-0325">Glycoprotein</keyword>
<evidence type="ECO:0000256" key="9">
    <source>
        <dbReference type="ARBA" id="ARBA00022729"/>
    </source>
</evidence>
<keyword evidence="12" id="KW-0482">Metalloprotease</keyword>
<dbReference type="Proteomes" id="UP000076552">
    <property type="component" value="Unassembled WGS sequence"/>
</dbReference>
<reference evidence="17 18" key="1">
    <citation type="submission" date="2015-06" db="EMBL/GenBank/DDBJ databases">
        <title>Survival trade-offs in plant roots during colonization by closely related pathogenic and mutualistic fungi.</title>
        <authorList>
            <person name="Hacquard S."/>
            <person name="Kracher B."/>
            <person name="Hiruma K."/>
            <person name="Weinman A."/>
            <person name="Muench P."/>
            <person name="Garrido Oter R."/>
            <person name="Ver Loren van Themaat E."/>
            <person name="Dallerey J.-F."/>
            <person name="Damm U."/>
            <person name="Henrissat B."/>
            <person name="Lespinet O."/>
            <person name="Thon M."/>
            <person name="Kemen E."/>
            <person name="McHardy A.C."/>
            <person name="Schulze-Lefert P."/>
            <person name="O'Connell R.J."/>
        </authorList>
    </citation>
    <scope>NUCLEOTIDE SEQUENCE [LARGE SCALE GENOMIC DNA]</scope>
    <source>
        <strain evidence="17 18">0861</strain>
    </source>
</reference>
<dbReference type="EC" id="3.4.-.-" evidence="14"/>
<comment type="cofactor">
    <cofactor evidence="1">
        <name>Zn(2+)</name>
        <dbReference type="ChEBI" id="CHEBI:29105"/>
    </cofactor>
</comment>
<evidence type="ECO:0000256" key="5">
    <source>
        <dbReference type="ARBA" id="ARBA00022438"/>
    </source>
</evidence>
<evidence type="ECO:0000256" key="8">
    <source>
        <dbReference type="ARBA" id="ARBA00022723"/>
    </source>
</evidence>
<keyword evidence="7 14" id="KW-0645">Protease</keyword>
<dbReference type="SUPFAM" id="SSF52025">
    <property type="entry name" value="PA domain"/>
    <property type="match status" value="2"/>
</dbReference>
<evidence type="ECO:0000256" key="13">
    <source>
        <dbReference type="ARBA" id="ARBA00023180"/>
    </source>
</evidence>
<dbReference type="EMBL" id="LFIV01000037">
    <property type="protein sequence ID" value="KZL74003.1"/>
    <property type="molecule type" value="Genomic_DNA"/>
</dbReference>
<evidence type="ECO:0000256" key="2">
    <source>
        <dbReference type="ARBA" id="ARBA00004613"/>
    </source>
</evidence>
<comment type="caution">
    <text evidence="17">The sequence shown here is derived from an EMBL/GenBank/DDBJ whole genome shotgun (WGS) entry which is preliminary data.</text>
</comment>
<comment type="subunit">
    <text evidence="4">Monomer.</text>
</comment>
<evidence type="ECO:0000256" key="3">
    <source>
        <dbReference type="ARBA" id="ARBA00005957"/>
    </source>
</evidence>
<evidence type="ECO:0000256" key="1">
    <source>
        <dbReference type="ARBA" id="ARBA00001947"/>
    </source>
</evidence>
<dbReference type="STRING" id="708197.A0A166UZS4"/>
<feature type="domain" description="Peptidase M28" evidence="16">
    <location>
        <begin position="733"/>
        <end position="923"/>
    </location>
</feature>
<evidence type="ECO:0000256" key="10">
    <source>
        <dbReference type="ARBA" id="ARBA00022801"/>
    </source>
</evidence>
<accession>A0A166UZS4</accession>
<keyword evidence="6" id="KW-0964">Secreted</keyword>
<feature type="domain" description="PA" evidence="15">
    <location>
        <begin position="120"/>
        <end position="203"/>
    </location>
</feature>
<sequence>MRTAALTLALPALASAVKCKPYVESEKLQELITIEDLLAGSQKLQDIADAHEGNRAFGGGGHNATVDWLVEELEKLDYFDVYKQPFTESFAGSKATLTVAGAAIEARPLTYTPGGDVTGAPLVSVANLGCEAGDFSADVSGAVALVSRGTCNFAVKATLAKSAGAVAAIIYNNDVGPLAGTLGEASDAYAPVVGITREEGLALVASINAGEDVAVDLDVISIIEDRVNYNVIAETRGGDHDNVLMIGGHSDSVFAGPGINDDGSGTVGVLVVAKALSQFTTKNAVRLGFWGAEEYGKLGSYFYVKQLNSSEEEVSKIRAYLNFDMIASPNPKLAIYDGDGSAFNFSGPAGSDVIEKDFEEFFEANGRGHVPTEFNGRSDYAAFIENGIPSGGLFTGAEGLKTEAEAALFGGEVGVAYDVNYHLIGDDITNLDNDAYLINAKAIAHSVALYSTSWETIPPVSLAKRRWAADTAQHLKRAAELTGHSHDGPCGGDLRHPRRGSVRAAILRDRPSHGRQGRGRHQDHRRNLWNLNKIARDNGGNRAFGLPGYKASSDYILERVQGRFHKQLDTKLQYFNHTFSQTRDLKVTGPDGEDVYVVSLQYNHPTALPGGNTAPLIDTPVDDVRGSGCFADQWEGIDATGKLPLVKRGVCAIADKLKLAKAAGAVGVILYNQTPGRNIGSATLSAENLGLLVPVGLIPLEDATAWRERLAAGETLEVNLLVDAVWDERETWNIISETKEGDPNNVIVLGAHLDSVQAGPGVNDDGSGTSALLEIAGSFKKYSGFKNKVRFIWWGAEESGLIGSLYYTAQLSAAEADAIRFYWNYDMIGSINPVYNVYLGDNEGDKFGAQPIHDYIAAQGKPAAFGGFGSSSDYVGFLQLGIPSSGIFTGAGAPTDPCYHLACDTLDNINWDAITINTKAAARVAADFANELPAGLPRRASTTPARRSRDAIRREFQKWALASEQAEHAKSCSHGEHNIY</sequence>
<comment type="subcellular location">
    <subcellularLocation>
        <location evidence="2">Secreted</location>
    </subcellularLocation>
</comment>
<dbReference type="GO" id="GO:0005576">
    <property type="term" value="C:extracellular region"/>
    <property type="evidence" value="ECO:0007669"/>
    <property type="project" value="UniProtKB-SubCell"/>
</dbReference>
<evidence type="ECO:0000259" key="16">
    <source>
        <dbReference type="Pfam" id="PF04389"/>
    </source>
</evidence>
<dbReference type="InterPro" id="IPR007484">
    <property type="entry name" value="Peptidase_M28"/>
</dbReference>
<dbReference type="PANTHER" id="PTHR12147:SF57">
    <property type="entry name" value="PEPTIDE HYDROLASE"/>
    <property type="match status" value="1"/>
</dbReference>
<dbReference type="CDD" id="cd02130">
    <property type="entry name" value="PA_ScAPY_like"/>
    <property type="match status" value="1"/>
</dbReference>
<keyword evidence="11 14" id="KW-0862">Zinc</keyword>
<dbReference type="SUPFAM" id="SSF53187">
    <property type="entry name" value="Zn-dependent exopeptidases"/>
    <property type="match status" value="2"/>
</dbReference>
<dbReference type="InterPro" id="IPR041756">
    <property type="entry name" value="M28_SGAP-like"/>
</dbReference>
<keyword evidence="9 14" id="KW-0732">Signal</keyword>
<dbReference type="GO" id="GO:0046872">
    <property type="term" value="F:metal ion binding"/>
    <property type="evidence" value="ECO:0007669"/>
    <property type="project" value="UniProtKB-KW"/>
</dbReference>
<evidence type="ECO:0000313" key="18">
    <source>
        <dbReference type="Proteomes" id="UP000076552"/>
    </source>
</evidence>
<dbReference type="InterPro" id="IPR046450">
    <property type="entry name" value="PA_dom_sf"/>
</dbReference>
<name>A0A166UZS4_9PEZI</name>
<keyword evidence="18" id="KW-1185">Reference proteome</keyword>
<dbReference type="GO" id="GO:0004177">
    <property type="term" value="F:aminopeptidase activity"/>
    <property type="evidence" value="ECO:0007669"/>
    <property type="project" value="UniProtKB-KW"/>
</dbReference>
<evidence type="ECO:0000256" key="11">
    <source>
        <dbReference type="ARBA" id="ARBA00022833"/>
    </source>
</evidence>